<name>A0AAV8QUX7_ENSVE</name>
<gene>
    <name evidence="1" type="ORF">OPV22_017995</name>
</gene>
<dbReference type="EMBL" id="JAQQAF010000005">
    <property type="protein sequence ID" value="KAJ8485510.1"/>
    <property type="molecule type" value="Genomic_DNA"/>
</dbReference>
<dbReference type="AlphaFoldDB" id="A0AAV8QUX7"/>
<comment type="caution">
    <text evidence="1">The sequence shown here is derived from an EMBL/GenBank/DDBJ whole genome shotgun (WGS) entry which is preliminary data.</text>
</comment>
<sequence length="121" mass="13175">MEAEHVAGILAATRIRTAKGRKGLGCKRLWRCRRANCRGRRRGSVGGEQKRGSEKGQGGFVACSIERSASHSGDSRYRGEAVVLFPSSGELQRLLADGMVAEEVIGDGRLLSLDWIRVFST</sequence>
<protein>
    <submittedName>
        <fullName evidence="1">Uncharacterized protein</fullName>
    </submittedName>
</protein>
<dbReference type="Proteomes" id="UP001222027">
    <property type="component" value="Unassembled WGS sequence"/>
</dbReference>
<evidence type="ECO:0000313" key="2">
    <source>
        <dbReference type="Proteomes" id="UP001222027"/>
    </source>
</evidence>
<reference evidence="1 2" key="1">
    <citation type="submission" date="2022-12" db="EMBL/GenBank/DDBJ databases">
        <title>Chromosome-scale assembly of the Ensete ventricosum genome.</title>
        <authorList>
            <person name="Dussert Y."/>
            <person name="Stocks J."/>
            <person name="Wendawek A."/>
            <person name="Woldeyes F."/>
            <person name="Nichols R.A."/>
            <person name="Borrell J.S."/>
        </authorList>
    </citation>
    <scope>NUCLEOTIDE SEQUENCE [LARGE SCALE GENOMIC DNA]</scope>
    <source>
        <strain evidence="2">cv. Maze</strain>
        <tissue evidence="1">Seeds</tissue>
    </source>
</reference>
<keyword evidence="2" id="KW-1185">Reference proteome</keyword>
<evidence type="ECO:0000313" key="1">
    <source>
        <dbReference type="EMBL" id="KAJ8485510.1"/>
    </source>
</evidence>
<organism evidence="1 2">
    <name type="scientific">Ensete ventricosum</name>
    <name type="common">Abyssinian banana</name>
    <name type="synonym">Musa ensete</name>
    <dbReference type="NCBI Taxonomy" id="4639"/>
    <lineage>
        <taxon>Eukaryota</taxon>
        <taxon>Viridiplantae</taxon>
        <taxon>Streptophyta</taxon>
        <taxon>Embryophyta</taxon>
        <taxon>Tracheophyta</taxon>
        <taxon>Spermatophyta</taxon>
        <taxon>Magnoliopsida</taxon>
        <taxon>Liliopsida</taxon>
        <taxon>Zingiberales</taxon>
        <taxon>Musaceae</taxon>
        <taxon>Ensete</taxon>
    </lineage>
</organism>
<proteinExistence type="predicted"/>
<accession>A0AAV8QUX7</accession>